<dbReference type="CDD" id="cd17330">
    <property type="entry name" value="MFS_SLC46_TetA_like"/>
    <property type="match status" value="1"/>
</dbReference>
<feature type="transmembrane region" description="Helical" evidence="7">
    <location>
        <begin position="344"/>
        <end position="370"/>
    </location>
</feature>
<dbReference type="Proteomes" id="UP001217918">
    <property type="component" value="Unassembled WGS sequence"/>
</dbReference>
<feature type="transmembrane region" description="Helical" evidence="7">
    <location>
        <begin position="40"/>
        <end position="60"/>
    </location>
</feature>
<evidence type="ECO:0000256" key="4">
    <source>
        <dbReference type="ARBA" id="ARBA00022989"/>
    </source>
</evidence>
<dbReference type="PROSITE" id="PS50850">
    <property type="entry name" value="MFS"/>
    <property type="match status" value="1"/>
</dbReference>
<dbReference type="InterPro" id="IPR011701">
    <property type="entry name" value="MFS"/>
</dbReference>
<dbReference type="InterPro" id="IPR036259">
    <property type="entry name" value="MFS_trans_sf"/>
</dbReference>
<dbReference type="AlphaFoldDB" id="A0AAD9MDK9"/>
<accession>A0AAD9MDK9</accession>
<feature type="transmembrane region" description="Helical" evidence="7">
    <location>
        <begin position="174"/>
        <end position="196"/>
    </location>
</feature>
<feature type="transmembrane region" description="Helical" evidence="7">
    <location>
        <begin position="72"/>
        <end position="89"/>
    </location>
</feature>
<feature type="transmembrane region" description="Helical" evidence="7">
    <location>
        <begin position="382"/>
        <end position="400"/>
    </location>
</feature>
<feature type="transmembrane region" description="Helical" evidence="7">
    <location>
        <begin position="412"/>
        <end position="435"/>
    </location>
</feature>
<keyword evidence="2" id="KW-0813">Transport</keyword>
<feature type="transmembrane region" description="Helical" evidence="7">
    <location>
        <begin position="299"/>
        <end position="324"/>
    </location>
</feature>
<dbReference type="EMBL" id="JAQQPM010000006">
    <property type="protein sequence ID" value="KAK2072452.1"/>
    <property type="molecule type" value="Genomic_DNA"/>
</dbReference>
<dbReference type="GO" id="GO:0016020">
    <property type="term" value="C:membrane"/>
    <property type="evidence" value="ECO:0007669"/>
    <property type="project" value="UniProtKB-SubCell"/>
</dbReference>
<feature type="domain" description="Major facilitator superfamily (MFS) profile" evidence="8">
    <location>
        <begin position="1"/>
        <end position="505"/>
    </location>
</feature>
<feature type="transmembrane region" description="Helical" evidence="7">
    <location>
        <begin position="133"/>
        <end position="154"/>
    </location>
</feature>
<evidence type="ECO:0000256" key="5">
    <source>
        <dbReference type="ARBA" id="ARBA00023136"/>
    </source>
</evidence>
<name>A0AAD9MDK9_9PEZI</name>
<keyword evidence="3 7" id="KW-0812">Transmembrane</keyword>
<protein>
    <recommendedName>
        <fullName evidence="8">Major facilitator superfamily (MFS) profile domain-containing protein</fullName>
    </recommendedName>
</protein>
<feature type="transmembrane region" description="Helical" evidence="7">
    <location>
        <begin position="478"/>
        <end position="498"/>
    </location>
</feature>
<dbReference type="InterPro" id="IPR020846">
    <property type="entry name" value="MFS_dom"/>
</dbReference>
<keyword evidence="10" id="KW-1185">Reference proteome</keyword>
<evidence type="ECO:0000256" key="3">
    <source>
        <dbReference type="ARBA" id="ARBA00022692"/>
    </source>
</evidence>
<feature type="region of interest" description="Disordered" evidence="6">
    <location>
        <begin position="507"/>
        <end position="537"/>
    </location>
</feature>
<sequence length="537" mass="57778">MLVLALCRICEPIAFTSIFPYIYFMVKDFHATEDESKISFYSGLVTSAFTFAEFSTGLLWGRLSDKVGRKPVLLMGLAGTGLSSVVFGLSPNLAVALVARALGGLLNGNVGVLQTTVAELVTVKEHQPRAYTIMPLVWCLGSIVGPMIGGALARPVDNFPSIFTPGSVWERFPYLLPNLFCAFCVFLSLAVGILFLEETHAEKKLGRDCGLELGARLMARWFPDPVDGPRGTAGAKIDERQPLVRTEETPFRYDALASRAGAERAEESAERGPCCWNTTSSGLVTDLAKPKTRVFTRTVVLNIVSYGILAFHTMTFDSLFPVFLEDPPKHDASPSLPFKFSGGFGYDTATVGFILSVQGAYSMLSTVALFPWVAKRLGALRLFRLIAASYFLLYFLTPYTVLLPDHLRMAGIYMLLVWKCTLSTLAYPANAILLANSALSTLTLGTINGVAASTASLCRAFGPIVSGFLFALGGRAGYAGLVWWVSGLISLAGAVVSFQMAEAPGRLDEKAQEEGAGPVAVAPSELPLRGSPRDEGS</sequence>
<organism evidence="9 10">
    <name type="scientific">Phyllachora maydis</name>
    <dbReference type="NCBI Taxonomy" id="1825666"/>
    <lineage>
        <taxon>Eukaryota</taxon>
        <taxon>Fungi</taxon>
        <taxon>Dikarya</taxon>
        <taxon>Ascomycota</taxon>
        <taxon>Pezizomycotina</taxon>
        <taxon>Sordariomycetes</taxon>
        <taxon>Sordariomycetidae</taxon>
        <taxon>Phyllachorales</taxon>
        <taxon>Phyllachoraceae</taxon>
        <taxon>Phyllachora</taxon>
    </lineage>
</organism>
<feature type="transmembrane region" description="Helical" evidence="7">
    <location>
        <begin position="447"/>
        <end position="472"/>
    </location>
</feature>
<evidence type="ECO:0000313" key="10">
    <source>
        <dbReference type="Proteomes" id="UP001217918"/>
    </source>
</evidence>
<reference evidence="9" key="1">
    <citation type="journal article" date="2023" name="Mol. Plant Microbe Interact.">
        <title>Elucidating the Obligate Nature and Biological Capacity of an Invasive Fungal Corn Pathogen.</title>
        <authorList>
            <person name="MacCready J.S."/>
            <person name="Roggenkamp E.M."/>
            <person name="Gdanetz K."/>
            <person name="Chilvers M.I."/>
        </authorList>
    </citation>
    <scope>NUCLEOTIDE SEQUENCE</scope>
    <source>
        <strain evidence="9">PM02</strain>
    </source>
</reference>
<evidence type="ECO:0000259" key="8">
    <source>
        <dbReference type="PROSITE" id="PS50850"/>
    </source>
</evidence>
<proteinExistence type="predicted"/>
<dbReference type="GO" id="GO:0022857">
    <property type="term" value="F:transmembrane transporter activity"/>
    <property type="evidence" value="ECO:0007669"/>
    <property type="project" value="InterPro"/>
</dbReference>
<evidence type="ECO:0000256" key="1">
    <source>
        <dbReference type="ARBA" id="ARBA00004141"/>
    </source>
</evidence>
<dbReference type="SUPFAM" id="SSF103473">
    <property type="entry name" value="MFS general substrate transporter"/>
    <property type="match status" value="1"/>
</dbReference>
<comment type="caution">
    <text evidence="9">The sequence shown here is derived from an EMBL/GenBank/DDBJ whole genome shotgun (WGS) entry which is preliminary data.</text>
</comment>
<dbReference type="Pfam" id="PF07690">
    <property type="entry name" value="MFS_1"/>
    <property type="match status" value="1"/>
</dbReference>
<dbReference type="Gene3D" id="1.20.1250.20">
    <property type="entry name" value="MFS general substrate transporter like domains"/>
    <property type="match status" value="1"/>
</dbReference>
<keyword evidence="5 7" id="KW-0472">Membrane</keyword>
<evidence type="ECO:0000256" key="7">
    <source>
        <dbReference type="SAM" id="Phobius"/>
    </source>
</evidence>
<dbReference type="PANTHER" id="PTHR23504:SF15">
    <property type="entry name" value="MAJOR FACILITATOR SUPERFAMILY (MFS) PROFILE DOMAIN-CONTAINING PROTEIN"/>
    <property type="match status" value="1"/>
</dbReference>
<evidence type="ECO:0000256" key="2">
    <source>
        <dbReference type="ARBA" id="ARBA00022448"/>
    </source>
</evidence>
<gene>
    <name evidence="9" type="ORF">P8C59_006807</name>
</gene>
<dbReference type="PANTHER" id="PTHR23504">
    <property type="entry name" value="MAJOR FACILITATOR SUPERFAMILY DOMAIN-CONTAINING PROTEIN 10"/>
    <property type="match status" value="1"/>
</dbReference>
<evidence type="ECO:0000313" key="9">
    <source>
        <dbReference type="EMBL" id="KAK2072452.1"/>
    </source>
</evidence>
<evidence type="ECO:0000256" key="6">
    <source>
        <dbReference type="SAM" id="MobiDB-lite"/>
    </source>
</evidence>
<keyword evidence="4 7" id="KW-1133">Transmembrane helix</keyword>
<comment type="subcellular location">
    <subcellularLocation>
        <location evidence="1">Membrane</location>
        <topology evidence="1">Multi-pass membrane protein</topology>
    </subcellularLocation>
</comment>